<evidence type="ECO:0000313" key="5">
    <source>
        <dbReference type="EMBL" id="PTQ95866.1"/>
    </source>
</evidence>
<dbReference type="NCBIfam" id="NF004363">
    <property type="entry name" value="PRK05738.2-4"/>
    <property type="match status" value="1"/>
</dbReference>
<dbReference type="OrthoDB" id="9797862at2"/>
<evidence type="ECO:0000313" key="6">
    <source>
        <dbReference type="Proteomes" id="UP000244168"/>
    </source>
</evidence>
<dbReference type="AlphaFoldDB" id="A0A2T5J8T8"/>
<gene>
    <name evidence="4" type="primary">rplW</name>
    <name evidence="5" type="ORF">C8P68_105377</name>
</gene>
<protein>
    <recommendedName>
        <fullName evidence="4">Large ribosomal subunit protein uL23</fullName>
    </recommendedName>
</protein>
<dbReference type="HAMAP" id="MF_01369_B">
    <property type="entry name" value="Ribosomal_uL23_B"/>
    <property type="match status" value="1"/>
</dbReference>
<dbReference type="SUPFAM" id="SSF54189">
    <property type="entry name" value="Ribosomal proteins S24e, L23 and L15e"/>
    <property type="match status" value="1"/>
</dbReference>
<keyword evidence="4" id="KW-0694">RNA-binding</keyword>
<comment type="subunit">
    <text evidence="4">Part of the 50S ribosomal subunit. Contacts protein L29, and trigger factor when it is bound to the ribosome.</text>
</comment>
<keyword evidence="4" id="KW-0699">rRNA-binding</keyword>
<comment type="similarity">
    <text evidence="1 4">Belongs to the universal ribosomal protein uL23 family.</text>
</comment>
<dbReference type="GO" id="GO:1990904">
    <property type="term" value="C:ribonucleoprotein complex"/>
    <property type="evidence" value="ECO:0007669"/>
    <property type="project" value="UniProtKB-KW"/>
</dbReference>
<sequence length="96" mass="10723">MEVLKKPLLTEKVAQLTEKLNRFVFKVDHRANKIQIKAAIEDMYGVTVVAVNTMKYSGKLKSRSTKAGVVSGRAATYKKAVITLKDGETIDFYNTL</sequence>
<dbReference type="Proteomes" id="UP000244168">
    <property type="component" value="Unassembled WGS sequence"/>
</dbReference>
<organism evidence="5 6">
    <name type="scientific">Mucilaginibacter yixingensis</name>
    <dbReference type="NCBI Taxonomy" id="1295612"/>
    <lineage>
        <taxon>Bacteria</taxon>
        <taxon>Pseudomonadati</taxon>
        <taxon>Bacteroidota</taxon>
        <taxon>Sphingobacteriia</taxon>
        <taxon>Sphingobacteriales</taxon>
        <taxon>Sphingobacteriaceae</taxon>
        <taxon>Mucilaginibacter</taxon>
    </lineage>
</organism>
<keyword evidence="3 4" id="KW-0687">Ribonucleoprotein</keyword>
<dbReference type="PANTHER" id="PTHR11620">
    <property type="entry name" value="60S RIBOSOMAL PROTEIN L23A"/>
    <property type="match status" value="1"/>
</dbReference>
<dbReference type="GO" id="GO:0003735">
    <property type="term" value="F:structural constituent of ribosome"/>
    <property type="evidence" value="ECO:0007669"/>
    <property type="project" value="InterPro"/>
</dbReference>
<dbReference type="EMBL" id="QAOQ01000005">
    <property type="protein sequence ID" value="PTQ95866.1"/>
    <property type="molecule type" value="Genomic_DNA"/>
</dbReference>
<dbReference type="InterPro" id="IPR012677">
    <property type="entry name" value="Nucleotide-bd_a/b_plait_sf"/>
</dbReference>
<dbReference type="GO" id="GO:0005840">
    <property type="term" value="C:ribosome"/>
    <property type="evidence" value="ECO:0007669"/>
    <property type="project" value="UniProtKB-KW"/>
</dbReference>
<dbReference type="InterPro" id="IPR012678">
    <property type="entry name" value="Ribosomal_uL23/eL15/eS24_sf"/>
</dbReference>
<comment type="function">
    <text evidence="4">One of the early assembly proteins it binds 23S rRNA. One of the proteins that surrounds the polypeptide exit tunnel on the outside of the ribosome. Forms the main docking site for trigger factor binding to the ribosome.</text>
</comment>
<dbReference type="InterPro" id="IPR013025">
    <property type="entry name" value="Ribosomal_uL23-like"/>
</dbReference>
<keyword evidence="2 4" id="KW-0689">Ribosomal protein</keyword>
<dbReference type="GO" id="GO:0019843">
    <property type="term" value="F:rRNA binding"/>
    <property type="evidence" value="ECO:0007669"/>
    <property type="project" value="UniProtKB-UniRule"/>
</dbReference>
<proteinExistence type="inferred from homology"/>
<evidence type="ECO:0000256" key="1">
    <source>
        <dbReference type="ARBA" id="ARBA00006700"/>
    </source>
</evidence>
<dbReference type="GO" id="GO:0006412">
    <property type="term" value="P:translation"/>
    <property type="evidence" value="ECO:0007669"/>
    <property type="project" value="UniProtKB-UniRule"/>
</dbReference>
<dbReference type="Pfam" id="PF00276">
    <property type="entry name" value="Ribosomal_L23"/>
    <property type="match status" value="1"/>
</dbReference>
<name>A0A2T5J8T8_9SPHI</name>
<comment type="caution">
    <text evidence="5">The sequence shown here is derived from an EMBL/GenBank/DDBJ whole genome shotgun (WGS) entry which is preliminary data.</text>
</comment>
<reference evidence="5 6" key="1">
    <citation type="submission" date="2018-04" db="EMBL/GenBank/DDBJ databases">
        <title>Genomic Encyclopedia of Archaeal and Bacterial Type Strains, Phase II (KMG-II): from individual species to whole genera.</title>
        <authorList>
            <person name="Goeker M."/>
        </authorList>
    </citation>
    <scope>NUCLEOTIDE SEQUENCE [LARGE SCALE GENOMIC DNA]</scope>
    <source>
        <strain evidence="5 6">DSM 26809</strain>
    </source>
</reference>
<dbReference type="RefSeq" id="WP_107829353.1">
    <property type="nucleotide sequence ID" value="NZ_CP160205.1"/>
</dbReference>
<accession>A0A2T5J8T8</accession>
<keyword evidence="6" id="KW-1185">Reference proteome</keyword>
<dbReference type="Gene3D" id="3.30.70.330">
    <property type="match status" value="1"/>
</dbReference>
<evidence type="ECO:0000256" key="3">
    <source>
        <dbReference type="ARBA" id="ARBA00023274"/>
    </source>
</evidence>
<evidence type="ECO:0000256" key="2">
    <source>
        <dbReference type="ARBA" id="ARBA00022980"/>
    </source>
</evidence>
<evidence type="ECO:0000256" key="4">
    <source>
        <dbReference type="HAMAP-Rule" id="MF_01369"/>
    </source>
</evidence>